<dbReference type="AlphaFoldDB" id="A0A850NWU7"/>
<reference evidence="1 2" key="1">
    <citation type="submission" date="2020-06" db="EMBL/GenBank/DDBJ databases">
        <title>Description of novel acetic acid bacteria.</title>
        <authorList>
            <person name="Sombolestani A."/>
        </authorList>
    </citation>
    <scope>NUCLEOTIDE SEQUENCE [LARGE SCALE GENOMIC DNA]</scope>
    <source>
        <strain evidence="1 2">LMG 25</strain>
    </source>
</reference>
<evidence type="ECO:0000313" key="1">
    <source>
        <dbReference type="EMBL" id="NVN36787.1"/>
    </source>
</evidence>
<sequence length="53" mass="5640">MAYQTAHCRGLRVWNGPPPIDIGPEPSMSVTQARPVRMAAAATGHDCHAPRCG</sequence>
<organism evidence="1 2">
    <name type="scientific">Komagataeibacter swingsii</name>
    <dbReference type="NCBI Taxonomy" id="215220"/>
    <lineage>
        <taxon>Bacteria</taxon>
        <taxon>Pseudomonadati</taxon>
        <taxon>Pseudomonadota</taxon>
        <taxon>Alphaproteobacteria</taxon>
        <taxon>Acetobacterales</taxon>
        <taxon>Acetobacteraceae</taxon>
        <taxon>Komagataeibacter</taxon>
    </lineage>
</organism>
<dbReference type="Proteomes" id="UP000522590">
    <property type="component" value="Unassembled WGS sequence"/>
</dbReference>
<protein>
    <submittedName>
        <fullName evidence="1">Uncharacterized protein</fullName>
    </submittedName>
</protein>
<dbReference type="EMBL" id="JABXXS010000013">
    <property type="protein sequence ID" value="NVN36787.1"/>
    <property type="molecule type" value="Genomic_DNA"/>
</dbReference>
<name>A0A850NWU7_9PROT</name>
<gene>
    <name evidence="1" type="ORF">HUK81_07525</name>
</gene>
<comment type="caution">
    <text evidence="1">The sequence shown here is derived from an EMBL/GenBank/DDBJ whole genome shotgun (WGS) entry which is preliminary data.</text>
</comment>
<accession>A0A850NWU7</accession>
<dbReference type="RefSeq" id="WP_176642962.1">
    <property type="nucleotide sequence ID" value="NZ_JABXXS010000013.1"/>
</dbReference>
<proteinExistence type="predicted"/>
<evidence type="ECO:0000313" key="2">
    <source>
        <dbReference type="Proteomes" id="UP000522590"/>
    </source>
</evidence>